<evidence type="ECO:0000313" key="5">
    <source>
        <dbReference type="Proteomes" id="UP000570514"/>
    </source>
</evidence>
<dbReference type="PROSITE" id="PS50110">
    <property type="entry name" value="RESPONSE_REGULATORY"/>
    <property type="match status" value="1"/>
</dbReference>
<dbReference type="Gene3D" id="3.40.50.2300">
    <property type="match status" value="1"/>
</dbReference>
<dbReference type="SMART" id="SM00448">
    <property type="entry name" value="REC"/>
    <property type="match status" value="1"/>
</dbReference>
<evidence type="ECO:0000259" key="3">
    <source>
        <dbReference type="PROSITE" id="PS50110"/>
    </source>
</evidence>
<dbReference type="AlphaFoldDB" id="A0A846N061"/>
<evidence type="ECO:0000313" key="4">
    <source>
        <dbReference type="EMBL" id="NIK88943.1"/>
    </source>
</evidence>
<dbReference type="GO" id="GO:0000160">
    <property type="term" value="P:phosphorelay signal transduction system"/>
    <property type="evidence" value="ECO:0007669"/>
    <property type="project" value="InterPro"/>
</dbReference>
<keyword evidence="1 2" id="KW-0597">Phosphoprotein</keyword>
<proteinExistence type="predicted"/>
<dbReference type="InterPro" id="IPR001789">
    <property type="entry name" value="Sig_transdc_resp-reg_receiver"/>
</dbReference>
<keyword evidence="5" id="KW-1185">Reference proteome</keyword>
<dbReference type="InterPro" id="IPR050595">
    <property type="entry name" value="Bact_response_regulator"/>
</dbReference>
<dbReference type="RefSeq" id="WP_167083074.1">
    <property type="nucleotide sequence ID" value="NZ_BAAADC010000001.1"/>
</dbReference>
<dbReference type="Pfam" id="PF00072">
    <property type="entry name" value="Response_reg"/>
    <property type="match status" value="1"/>
</dbReference>
<dbReference type="PANTHER" id="PTHR44591:SF25">
    <property type="entry name" value="CHEMOTAXIS TWO-COMPONENT RESPONSE REGULATOR"/>
    <property type="match status" value="1"/>
</dbReference>
<dbReference type="SUPFAM" id="SSF52172">
    <property type="entry name" value="CheY-like"/>
    <property type="match status" value="1"/>
</dbReference>
<dbReference type="EMBL" id="JAASRM010000001">
    <property type="protein sequence ID" value="NIK88943.1"/>
    <property type="molecule type" value="Genomic_DNA"/>
</dbReference>
<reference evidence="4 5" key="1">
    <citation type="submission" date="2020-03" db="EMBL/GenBank/DDBJ databases">
        <title>Genomic Encyclopedia of Type Strains, Phase IV (KMG-IV): sequencing the most valuable type-strain genomes for metagenomic binning, comparative biology and taxonomic classification.</title>
        <authorList>
            <person name="Goeker M."/>
        </authorList>
    </citation>
    <scope>NUCLEOTIDE SEQUENCE [LARGE SCALE GENOMIC DNA]</scope>
    <source>
        <strain evidence="4 5">DSM 19867</strain>
    </source>
</reference>
<dbReference type="InterPro" id="IPR011006">
    <property type="entry name" value="CheY-like_superfamily"/>
</dbReference>
<gene>
    <name evidence="4" type="ORF">FHS83_002261</name>
</gene>
<sequence length="145" mass="15550">MVIGDQITHIASHAAAPLIVIIDDDNAVRESMRLLLEASGYTVRDHASAESFLAYGAGEASLLLVDHNMTGMTGADLLELLHAKHDPVPAVIITGRADRAVEERCRRIGVKLLRKPVAEDILLASIEEAHRACPSNHETPGTASD</sequence>
<feature type="domain" description="Response regulatory" evidence="3">
    <location>
        <begin position="18"/>
        <end position="130"/>
    </location>
</feature>
<evidence type="ECO:0000256" key="1">
    <source>
        <dbReference type="ARBA" id="ARBA00022553"/>
    </source>
</evidence>
<dbReference type="Proteomes" id="UP000570514">
    <property type="component" value="Unassembled WGS sequence"/>
</dbReference>
<organism evidence="4 5">
    <name type="scientific">Rhizomicrobium palustre</name>
    <dbReference type="NCBI Taxonomy" id="189966"/>
    <lineage>
        <taxon>Bacteria</taxon>
        <taxon>Pseudomonadati</taxon>
        <taxon>Pseudomonadota</taxon>
        <taxon>Alphaproteobacteria</taxon>
        <taxon>Micropepsales</taxon>
        <taxon>Micropepsaceae</taxon>
        <taxon>Rhizomicrobium</taxon>
    </lineage>
</organism>
<protein>
    <submittedName>
        <fullName evidence="4">FixJ family two-component response regulator</fullName>
    </submittedName>
</protein>
<dbReference type="PANTHER" id="PTHR44591">
    <property type="entry name" value="STRESS RESPONSE REGULATOR PROTEIN 1"/>
    <property type="match status" value="1"/>
</dbReference>
<accession>A0A846N061</accession>
<feature type="modified residue" description="4-aspartylphosphate" evidence="2">
    <location>
        <position position="66"/>
    </location>
</feature>
<comment type="caution">
    <text evidence="4">The sequence shown here is derived from an EMBL/GenBank/DDBJ whole genome shotgun (WGS) entry which is preliminary data.</text>
</comment>
<evidence type="ECO:0000256" key="2">
    <source>
        <dbReference type="PROSITE-ProRule" id="PRU00169"/>
    </source>
</evidence>
<name>A0A846N061_9PROT</name>